<dbReference type="InterPro" id="IPR003599">
    <property type="entry name" value="Ig_sub"/>
</dbReference>
<dbReference type="Pfam" id="PF07686">
    <property type="entry name" value="V-set"/>
    <property type="match status" value="1"/>
</dbReference>
<gene>
    <name evidence="5" type="primary">LOC105981462</name>
</gene>
<dbReference type="PROSITE" id="PS50835">
    <property type="entry name" value="IG_LIKE"/>
    <property type="match status" value="1"/>
</dbReference>
<dbReference type="PANTHER" id="PTHR19971">
    <property type="entry name" value="SIGNAL-REGULATORY PROTEIN BETA"/>
    <property type="match status" value="1"/>
</dbReference>
<dbReference type="GeneID" id="105981462"/>
<dbReference type="SMART" id="SM00409">
    <property type="entry name" value="IG"/>
    <property type="match status" value="1"/>
</dbReference>
<dbReference type="KEGG" id="dord:105981462"/>
<dbReference type="InterPro" id="IPR036179">
    <property type="entry name" value="Ig-like_dom_sf"/>
</dbReference>
<dbReference type="InterPro" id="IPR007110">
    <property type="entry name" value="Ig-like_dom"/>
</dbReference>
<accession>A0A1S3EP12</accession>
<dbReference type="SUPFAM" id="SSF48726">
    <property type="entry name" value="Immunoglobulin"/>
    <property type="match status" value="1"/>
</dbReference>
<name>A0A1S3EP12_DIPOR</name>
<evidence type="ECO:0000256" key="2">
    <source>
        <dbReference type="ARBA" id="ARBA00023180"/>
    </source>
</evidence>
<proteinExistence type="predicted"/>
<keyword evidence="1" id="KW-1015">Disulfide bond</keyword>
<dbReference type="OrthoDB" id="6370831at2759"/>
<keyword evidence="2" id="KW-0325">Glycoprotein</keyword>
<feature type="domain" description="Ig-like" evidence="3">
    <location>
        <begin position="44"/>
        <end position="133"/>
    </location>
</feature>
<evidence type="ECO:0000313" key="5">
    <source>
        <dbReference type="RefSeq" id="XP_012866106.1"/>
    </source>
</evidence>
<dbReference type="AlphaFoldDB" id="A0A1S3EP12"/>
<protein>
    <submittedName>
        <fullName evidence="5">LOW QUALITY PROTEIN: signal-regulatory protein beta-2-like</fullName>
    </submittedName>
</protein>
<dbReference type="InterPro" id="IPR013783">
    <property type="entry name" value="Ig-like_fold"/>
</dbReference>
<reference evidence="5" key="1">
    <citation type="submission" date="2025-08" db="UniProtKB">
        <authorList>
            <consortium name="RefSeq"/>
        </authorList>
    </citation>
    <scope>IDENTIFICATION</scope>
    <source>
        <tissue evidence="5">Kidney</tissue>
    </source>
</reference>
<dbReference type="InParanoid" id="A0A1S3EP12"/>
<dbReference type="Gene3D" id="2.60.40.10">
    <property type="entry name" value="Immunoglobulins"/>
    <property type="match status" value="1"/>
</dbReference>
<sequence length="221" mass="24200">MLETIDARRFENDVEFPDFHTLVFVPGDASSYSLGPQSTAENEPQMLKSGGPLLVAEGDTLLLRCMVASSLCMDDRIKWIMVSTQDKQETYNFQHGVFPGVIPMSQQTLEPLRCHYSIHILSVTKEHAGTYLCMRLPEDSAGKVDGGTWCSPLATASHGAQLLLQGLQVESEPGAGDLTAAVTSIFVYVISAEDAGTYCCVKFQRKPNRQYLSGQGTKQMS</sequence>
<evidence type="ECO:0000256" key="1">
    <source>
        <dbReference type="ARBA" id="ARBA00023157"/>
    </source>
</evidence>
<keyword evidence="4" id="KW-1185">Reference proteome</keyword>
<dbReference type="Proteomes" id="UP000081671">
    <property type="component" value="Unplaced"/>
</dbReference>
<evidence type="ECO:0000259" key="3">
    <source>
        <dbReference type="PROSITE" id="PS50835"/>
    </source>
</evidence>
<dbReference type="InterPro" id="IPR013106">
    <property type="entry name" value="Ig_V-set"/>
</dbReference>
<dbReference type="InterPro" id="IPR051755">
    <property type="entry name" value="Ig-like_CS_Receptor"/>
</dbReference>
<evidence type="ECO:0000313" key="4">
    <source>
        <dbReference type="Proteomes" id="UP000081671"/>
    </source>
</evidence>
<organism evidence="4 5">
    <name type="scientific">Dipodomys ordii</name>
    <name type="common">Ord's kangaroo rat</name>
    <dbReference type="NCBI Taxonomy" id="10020"/>
    <lineage>
        <taxon>Eukaryota</taxon>
        <taxon>Metazoa</taxon>
        <taxon>Chordata</taxon>
        <taxon>Craniata</taxon>
        <taxon>Vertebrata</taxon>
        <taxon>Euteleostomi</taxon>
        <taxon>Mammalia</taxon>
        <taxon>Eutheria</taxon>
        <taxon>Euarchontoglires</taxon>
        <taxon>Glires</taxon>
        <taxon>Rodentia</taxon>
        <taxon>Castorimorpha</taxon>
        <taxon>Heteromyidae</taxon>
        <taxon>Dipodomyinae</taxon>
        <taxon>Dipodomys</taxon>
    </lineage>
</organism>
<dbReference type="RefSeq" id="XP_012866106.1">
    <property type="nucleotide sequence ID" value="XM_013010652.1"/>
</dbReference>